<gene>
    <name evidence="1" type="ORF">HDA44_007186</name>
</gene>
<organism evidence="1 2">
    <name type="scientific">Kribbella solani</name>
    <dbReference type="NCBI Taxonomy" id="236067"/>
    <lineage>
        <taxon>Bacteria</taxon>
        <taxon>Bacillati</taxon>
        <taxon>Actinomycetota</taxon>
        <taxon>Actinomycetes</taxon>
        <taxon>Propionibacteriales</taxon>
        <taxon>Kribbellaceae</taxon>
        <taxon>Kribbella</taxon>
    </lineage>
</organism>
<dbReference type="AlphaFoldDB" id="A0A841E4D0"/>
<sequence length="59" mass="6568">MPFATHPVRRVAAAKGIRLSGDWPYNIPAVHQLLTDGLDLDPGVTFQQPRRRRGSHHVG</sequence>
<protein>
    <submittedName>
        <fullName evidence="1">Uncharacterized protein</fullName>
    </submittedName>
</protein>
<keyword evidence="2" id="KW-1185">Reference proteome</keyword>
<reference evidence="1 2" key="1">
    <citation type="submission" date="2020-08" db="EMBL/GenBank/DDBJ databases">
        <title>Sequencing the genomes of 1000 actinobacteria strains.</title>
        <authorList>
            <person name="Klenk H.-P."/>
        </authorList>
    </citation>
    <scope>NUCLEOTIDE SEQUENCE [LARGE SCALE GENOMIC DNA]</scope>
    <source>
        <strain evidence="1 2">DSM 17294</strain>
    </source>
</reference>
<dbReference type="EMBL" id="JACHNF010000001">
    <property type="protein sequence ID" value="MBB5983845.1"/>
    <property type="molecule type" value="Genomic_DNA"/>
</dbReference>
<name>A0A841E4D0_9ACTN</name>
<evidence type="ECO:0000313" key="1">
    <source>
        <dbReference type="EMBL" id="MBB5983845.1"/>
    </source>
</evidence>
<comment type="caution">
    <text evidence="1">The sequence shown here is derived from an EMBL/GenBank/DDBJ whole genome shotgun (WGS) entry which is preliminary data.</text>
</comment>
<accession>A0A841E4D0</accession>
<dbReference type="Proteomes" id="UP000558997">
    <property type="component" value="Unassembled WGS sequence"/>
</dbReference>
<evidence type="ECO:0000313" key="2">
    <source>
        <dbReference type="Proteomes" id="UP000558997"/>
    </source>
</evidence>
<dbReference type="RefSeq" id="WP_238352626.1">
    <property type="nucleotide sequence ID" value="NZ_BAAAVN010000013.1"/>
</dbReference>
<proteinExistence type="predicted"/>